<dbReference type="InterPro" id="IPR026870">
    <property type="entry name" value="Zinc_ribbon_dom"/>
</dbReference>
<name>A0A426TYS3_9CHLR</name>
<dbReference type="Gene3D" id="2.60.200.20">
    <property type="match status" value="1"/>
</dbReference>
<comment type="caution">
    <text evidence="2">The sequence shown here is derived from an EMBL/GenBank/DDBJ whole genome shotgun (WGS) entry which is preliminary data.</text>
</comment>
<dbReference type="Pfam" id="PF00498">
    <property type="entry name" value="FHA"/>
    <property type="match status" value="1"/>
</dbReference>
<feature type="domain" description="FHA" evidence="1">
    <location>
        <begin position="86"/>
        <end position="145"/>
    </location>
</feature>
<dbReference type="EMBL" id="RSAS01000463">
    <property type="protein sequence ID" value="RRR71253.1"/>
    <property type="molecule type" value="Genomic_DNA"/>
</dbReference>
<evidence type="ECO:0000313" key="3">
    <source>
        <dbReference type="Proteomes" id="UP000280307"/>
    </source>
</evidence>
<dbReference type="SMART" id="SM00240">
    <property type="entry name" value="FHA"/>
    <property type="match status" value="1"/>
</dbReference>
<dbReference type="InterPro" id="IPR000253">
    <property type="entry name" value="FHA_dom"/>
</dbReference>
<evidence type="ECO:0000313" key="2">
    <source>
        <dbReference type="EMBL" id="RRR71253.1"/>
    </source>
</evidence>
<sequence>MQQCSHCNAQQLDGAIFCSECGASLLAAPSRRGTTASLNKAAGRPNLVETIEPNIVEAPAAVSAPNISLVVINSGRRINLEGGQDLVVGRKDNQRGIFPDVDLGLDGGYDAGVSRRHAIIIPRNGGYVIEDLASANGTFINGRRVKPQAPVAVNHGDEVKFGTLILRFEIV</sequence>
<accession>A0A426TYS3</accession>
<proteinExistence type="predicted"/>
<reference evidence="2 3" key="1">
    <citation type="submission" date="2018-12" db="EMBL/GenBank/DDBJ databases">
        <title>Genome Sequence of Candidatus Viridilinea halotolerans isolated from saline sulfide-rich spring.</title>
        <authorList>
            <person name="Grouzdev D.S."/>
            <person name="Burganskaya E.I."/>
            <person name="Krutkina M.S."/>
            <person name="Sukhacheva M.V."/>
            <person name="Gorlenko V.M."/>
        </authorList>
    </citation>
    <scope>NUCLEOTIDE SEQUENCE [LARGE SCALE GENOMIC DNA]</scope>
    <source>
        <strain evidence="2">Chok-6</strain>
    </source>
</reference>
<dbReference type="InterPro" id="IPR008984">
    <property type="entry name" value="SMAD_FHA_dom_sf"/>
</dbReference>
<protein>
    <submittedName>
        <fullName evidence="2">FHA domain-containing protein</fullName>
    </submittedName>
</protein>
<dbReference type="Proteomes" id="UP000280307">
    <property type="component" value="Unassembled WGS sequence"/>
</dbReference>
<dbReference type="CDD" id="cd00060">
    <property type="entry name" value="FHA"/>
    <property type="match status" value="1"/>
</dbReference>
<evidence type="ECO:0000259" key="1">
    <source>
        <dbReference type="PROSITE" id="PS50006"/>
    </source>
</evidence>
<dbReference type="PROSITE" id="PS50006">
    <property type="entry name" value="FHA_DOMAIN"/>
    <property type="match status" value="1"/>
</dbReference>
<organism evidence="2 3">
    <name type="scientific">Candidatus Viridilinea halotolerans</name>
    <dbReference type="NCBI Taxonomy" id="2491704"/>
    <lineage>
        <taxon>Bacteria</taxon>
        <taxon>Bacillati</taxon>
        <taxon>Chloroflexota</taxon>
        <taxon>Chloroflexia</taxon>
        <taxon>Chloroflexales</taxon>
        <taxon>Chloroflexineae</taxon>
        <taxon>Oscillochloridaceae</taxon>
        <taxon>Candidatus Viridilinea</taxon>
    </lineage>
</organism>
<dbReference type="AlphaFoldDB" id="A0A426TYS3"/>
<dbReference type="Pfam" id="PF13240">
    <property type="entry name" value="Zn_Ribbon_1"/>
    <property type="match status" value="1"/>
</dbReference>
<dbReference type="PANTHER" id="PTHR23308">
    <property type="entry name" value="NUCLEAR INHIBITOR OF PROTEIN PHOSPHATASE-1"/>
    <property type="match status" value="1"/>
</dbReference>
<dbReference type="InterPro" id="IPR050923">
    <property type="entry name" value="Cell_Proc_Reg/RNA_Proc"/>
</dbReference>
<gene>
    <name evidence="2" type="ORF">EI684_11860</name>
</gene>
<dbReference type="SUPFAM" id="SSF49879">
    <property type="entry name" value="SMAD/FHA domain"/>
    <property type="match status" value="1"/>
</dbReference>